<sequence length="154" mass="17683">MCSVLRMRPAVHCEHGTNWTKSRCFSSQKTLLRLKTGQNEDSQTHTQPVRPCEWSWFRAAAVTERGGYCVKSFGGHLSGAHRPEHRPEQRPEQRPELTDQSTDQSSQTRAKTRAKTRAHRPEQRPELTDQSKDQSSQTRAKTRAHRPEQRPSGL</sequence>
<feature type="compositionally biased region" description="Polar residues" evidence="1">
    <location>
        <begin position="98"/>
        <end position="107"/>
    </location>
</feature>
<feature type="compositionally biased region" description="Basic and acidic residues" evidence="1">
    <location>
        <begin position="145"/>
        <end position="154"/>
    </location>
</feature>
<feature type="compositionally biased region" description="Basic and acidic residues" evidence="1">
    <location>
        <begin position="81"/>
        <end position="97"/>
    </location>
</feature>
<feature type="compositionally biased region" description="Basic and acidic residues" evidence="1">
    <location>
        <begin position="119"/>
        <end position="132"/>
    </location>
</feature>
<dbReference type="EMBL" id="JBBPFD010000005">
    <property type="protein sequence ID" value="KAK7925005.1"/>
    <property type="molecule type" value="Genomic_DNA"/>
</dbReference>
<accession>A0AAW0PLK2</accession>
<reference evidence="3" key="1">
    <citation type="submission" date="2024-04" db="EMBL/GenBank/DDBJ databases">
        <title>Salinicola lusitanus LLJ914,a marine bacterium isolated from the Okinawa Trough.</title>
        <authorList>
            <person name="Li J."/>
        </authorList>
    </citation>
    <scope>NUCLEOTIDE SEQUENCE [LARGE SCALE GENOMIC DNA]</scope>
</reference>
<protein>
    <submittedName>
        <fullName evidence="2">Uncharacterized protein</fullName>
    </submittedName>
</protein>
<proteinExistence type="predicted"/>
<name>A0AAW0PLK2_9GOBI</name>
<evidence type="ECO:0000256" key="1">
    <source>
        <dbReference type="SAM" id="MobiDB-lite"/>
    </source>
</evidence>
<organism evidence="2 3">
    <name type="scientific">Mugilogobius chulae</name>
    <name type="common">yellowstripe goby</name>
    <dbReference type="NCBI Taxonomy" id="88201"/>
    <lineage>
        <taxon>Eukaryota</taxon>
        <taxon>Metazoa</taxon>
        <taxon>Chordata</taxon>
        <taxon>Craniata</taxon>
        <taxon>Vertebrata</taxon>
        <taxon>Euteleostomi</taxon>
        <taxon>Actinopterygii</taxon>
        <taxon>Neopterygii</taxon>
        <taxon>Teleostei</taxon>
        <taxon>Neoteleostei</taxon>
        <taxon>Acanthomorphata</taxon>
        <taxon>Gobiaria</taxon>
        <taxon>Gobiiformes</taxon>
        <taxon>Gobioidei</taxon>
        <taxon>Gobiidae</taxon>
        <taxon>Gobionellinae</taxon>
        <taxon>Mugilogobius</taxon>
    </lineage>
</organism>
<keyword evidence="3" id="KW-1185">Reference proteome</keyword>
<dbReference type="AlphaFoldDB" id="A0AAW0PLK2"/>
<gene>
    <name evidence="2" type="ORF">WMY93_007315</name>
</gene>
<feature type="region of interest" description="Disordered" evidence="1">
    <location>
        <begin position="71"/>
        <end position="154"/>
    </location>
</feature>
<comment type="caution">
    <text evidence="2">The sequence shown here is derived from an EMBL/GenBank/DDBJ whole genome shotgun (WGS) entry which is preliminary data.</text>
</comment>
<evidence type="ECO:0000313" key="2">
    <source>
        <dbReference type="EMBL" id="KAK7925005.1"/>
    </source>
</evidence>
<dbReference type="Proteomes" id="UP001460270">
    <property type="component" value="Unassembled WGS sequence"/>
</dbReference>
<evidence type="ECO:0000313" key="3">
    <source>
        <dbReference type="Proteomes" id="UP001460270"/>
    </source>
</evidence>